<feature type="domain" description="NadR/Ttd14 AAA" evidence="1">
    <location>
        <begin position="70"/>
        <end position="248"/>
    </location>
</feature>
<dbReference type="InterPro" id="IPR053227">
    <property type="entry name" value="TRPL-trafficking_regulator"/>
</dbReference>
<keyword evidence="3" id="KW-1185">Reference proteome</keyword>
<dbReference type="InterPro" id="IPR027417">
    <property type="entry name" value="P-loop_NTPase"/>
</dbReference>
<dbReference type="EMBL" id="CAJZBQ010000039">
    <property type="protein sequence ID" value="CAG9325956.1"/>
    <property type="molecule type" value="Genomic_DNA"/>
</dbReference>
<dbReference type="SUPFAM" id="SSF52540">
    <property type="entry name" value="P-loop containing nucleoside triphosphate hydrolases"/>
    <property type="match status" value="1"/>
</dbReference>
<reference evidence="2" key="1">
    <citation type="submission" date="2021-09" db="EMBL/GenBank/DDBJ databases">
        <authorList>
            <consortium name="AG Swart"/>
            <person name="Singh M."/>
            <person name="Singh A."/>
            <person name="Seah K."/>
            <person name="Emmerich C."/>
        </authorList>
    </citation>
    <scope>NUCLEOTIDE SEQUENCE</scope>
    <source>
        <strain evidence="2">ATCC30299</strain>
    </source>
</reference>
<dbReference type="GO" id="GO:0005525">
    <property type="term" value="F:GTP binding"/>
    <property type="evidence" value="ECO:0007669"/>
    <property type="project" value="TreeGrafter"/>
</dbReference>
<dbReference type="InterPro" id="IPR038727">
    <property type="entry name" value="NadR/Ttd14_AAA_dom"/>
</dbReference>
<dbReference type="GO" id="GO:0035091">
    <property type="term" value="F:phosphatidylinositol binding"/>
    <property type="evidence" value="ECO:0007669"/>
    <property type="project" value="TreeGrafter"/>
</dbReference>
<protein>
    <recommendedName>
        <fullName evidence="1">NadR/Ttd14 AAA domain-containing protein</fullName>
    </recommendedName>
</protein>
<dbReference type="PANTHER" id="PTHR34932">
    <property type="entry name" value="TRPL TRANSLOCATION DEFECT PROTEIN 14"/>
    <property type="match status" value="1"/>
</dbReference>
<dbReference type="Gene3D" id="3.40.50.300">
    <property type="entry name" value="P-loop containing nucleotide triphosphate hydrolases"/>
    <property type="match status" value="1"/>
</dbReference>
<accession>A0AAU9JN72</accession>
<dbReference type="PANTHER" id="PTHR34932:SF1">
    <property type="entry name" value="TRPL TRANSLOCATION DEFECT PROTEIN 14"/>
    <property type="match status" value="1"/>
</dbReference>
<dbReference type="Pfam" id="PF13521">
    <property type="entry name" value="AAA_28"/>
    <property type="match status" value="1"/>
</dbReference>
<dbReference type="Gene3D" id="2.40.320.10">
    <property type="entry name" value="Hypothetical Protein Pfu-838710-001"/>
    <property type="match status" value="1"/>
</dbReference>
<organism evidence="2 3">
    <name type="scientific">Blepharisma stoltei</name>
    <dbReference type="NCBI Taxonomy" id="1481888"/>
    <lineage>
        <taxon>Eukaryota</taxon>
        <taxon>Sar</taxon>
        <taxon>Alveolata</taxon>
        <taxon>Ciliophora</taxon>
        <taxon>Postciliodesmatophora</taxon>
        <taxon>Heterotrichea</taxon>
        <taxon>Heterotrichida</taxon>
        <taxon>Blepharismidae</taxon>
        <taxon>Blepharisma</taxon>
    </lineage>
</organism>
<dbReference type="Proteomes" id="UP001162131">
    <property type="component" value="Unassembled WGS sequence"/>
</dbReference>
<dbReference type="AlphaFoldDB" id="A0AAU9JN72"/>
<evidence type="ECO:0000259" key="1">
    <source>
        <dbReference type="Pfam" id="PF13521"/>
    </source>
</evidence>
<gene>
    <name evidence="2" type="ORF">BSTOLATCC_MIC39736</name>
</gene>
<evidence type="ECO:0000313" key="2">
    <source>
        <dbReference type="EMBL" id="CAG9325956.1"/>
    </source>
</evidence>
<comment type="caution">
    <text evidence="2">The sequence shown here is derived from an EMBL/GenBank/DDBJ whole genome shotgun (WGS) entry which is preliminary data.</text>
</comment>
<dbReference type="GO" id="GO:0070300">
    <property type="term" value="F:phosphatidic acid binding"/>
    <property type="evidence" value="ECO:0007669"/>
    <property type="project" value="TreeGrafter"/>
</dbReference>
<evidence type="ECO:0000313" key="3">
    <source>
        <dbReference type="Proteomes" id="UP001162131"/>
    </source>
</evidence>
<proteinExistence type="predicted"/>
<name>A0AAU9JN72_9CILI</name>
<sequence>MTDLNSGLLMVCIVILSYLVYQKFKPKEPPLSPGLPPLRFKSVTKISSEKSILSLPKVSEISWRSKKVPRICISGGPCAGKTTSLARLSLRLPEQGYKVFTVPEAATLLRSGGAMINMSNFDDTQKIDFQLRLVKLQLALEDIFTTIAEHSGGKAIVICDRGVMDGAAYIPQDLWQALLDEMGLTKVHLRDCRYDILLHLVTAAQGAEKHFSNKNNVARYEDLEEARNIDRQLLRAWTGHPKMFIIDNERVSSFDQKIEKCIEIVFSHLNLPSQNHFNYKFLIKMRPHDWKMPDYIEYQKISVEETFLMRQKADRTIVERVQRRGYNNSYTYLYVRELMIDDARNLKTTESNIISSREYISYLKRRDRTRKTVHRTLLCFIYAEDYMILDTFENVVKGLTILRIQTKKPRDELILPEFVTVIRDVMNDMSYSTHILAKNDYFLDEIDVTKL</sequence>